<evidence type="ECO:0000259" key="1">
    <source>
        <dbReference type="Pfam" id="PF12937"/>
    </source>
</evidence>
<dbReference type="Proteomes" id="UP000759537">
    <property type="component" value="Unassembled WGS sequence"/>
</dbReference>
<evidence type="ECO:0000313" key="2">
    <source>
        <dbReference type="EMBL" id="KAF8464180.1"/>
    </source>
</evidence>
<proteinExistence type="predicted"/>
<comment type="caution">
    <text evidence="2">The sequence shown here is derived from an EMBL/GenBank/DDBJ whole genome shotgun (WGS) entry which is preliminary data.</text>
</comment>
<keyword evidence="3" id="KW-1185">Reference proteome</keyword>
<dbReference type="Gene3D" id="1.20.1280.50">
    <property type="match status" value="1"/>
</dbReference>
<dbReference type="Pfam" id="PF12937">
    <property type="entry name" value="F-box-like"/>
    <property type="match status" value="1"/>
</dbReference>
<sequence>MIPGCGRGHSSQKATWRGMGLPRWKRDLFPKLNAATSVHPIHQLPVELLQKIFTCLAEPRLPDHDPFLQIYPEWIAITYVCRHWRAVALNHHSLWGIITPNLSLTWLKVLMARSAPAQVDVELRVGHVSLKRMCLCVDDAIALLSGCTRMRSFRLLGSRGDVCAVLDTLRNTTSIHSLSLSLWEPGPPVFLPEDLFGGQAPIRHIHFTADRCIVAPRWLLRGITHFTSGEQIPLLDLVDALRQMPALVQFALQHCRTHWEDIDAPREPLIEMPHLRDFSVHADSPRYFTLLNQRLALPRGAKRRLELRTLAVAGWQRWLRWFTALLPTIEAANGLQHVYLSGGAREGTFRMWTGDMATAYEDAELFFEVYWYGSPATSMDQQRLTSPIFHLGGLCDLLGATKRGRRLVLEGDLATTRSELPALCWWRLLERLPAVEKLELHANVVKALYAAWEEVGAPAVLPALQQIQFVPADAAMTIVEPRPFVAPTRKGIISRIVPSKVARSPNSPANAIVSVVPSSNGTDDALPSAVRIHDERSLEGLITLLHRT</sequence>
<gene>
    <name evidence="2" type="ORF">DFH94DRAFT_658825</name>
</gene>
<reference evidence="2" key="1">
    <citation type="submission" date="2019-10" db="EMBL/GenBank/DDBJ databases">
        <authorList>
            <consortium name="DOE Joint Genome Institute"/>
            <person name="Kuo A."/>
            <person name="Miyauchi S."/>
            <person name="Kiss E."/>
            <person name="Drula E."/>
            <person name="Kohler A."/>
            <person name="Sanchez-Garcia M."/>
            <person name="Andreopoulos B."/>
            <person name="Barry K.W."/>
            <person name="Bonito G."/>
            <person name="Buee M."/>
            <person name="Carver A."/>
            <person name="Chen C."/>
            <person name="Cichocki N."/>
            <person name="Clum A."/>
            <person name="Culley D."/>
            <person name="Crous P.W."/>
            <person name="Fauchery L."/>
            <person name="Girlanda M."/>
            <person name="Hayes R."/>
            <person name="Keri Z."/>
            <person name="LaButti K."/>
            <person name="Lipzen A."/>
            <person name="Lombard V."/>
            <person name="Magnuson J."/>
            <person name="Maillard F."/>
            <person name="Morin E."/>
            <person name="Murat C."/>
            <person name="Nolan M."/>
            <person name="Ohm R."/>
            <person name="Pangilinan J."/>
            <person name="Pereira M."/>
            <person name="Perotto S."/>
            <person name="Peter M."/>
            <person name="Riley R."/>
            <person name="Sitrit Y."/>
            <person name="Stielow B."/>
            <person name="Szollosi G."/>
            <person name="Zifcakova L."/>
            <person name="Stursova M."/>
            <person name="Spatafora J.W."/>
            <person name="Tedersoo L."/>
            <person name="Vaario L.-M."/>
            <person name="Yamada A."/>
            <person name="Yan M."/>
            <person name="Wang P."/>
            <person name="Xu J."/>
            <person name="Bruns T."/>
            <person name="Baldrian P."/>
            <person name="Vilgalys R."/>
            <person name="Henrissat B."/>
            <person name="Grigoriev I.V."/>
            <person name="Hibbett D."/>
            <person name="Nagy L.G."/>
            <person name="Martin F.M."/>
        </authorList>
    </citation>
    <scope>NUCLEOTIDE SEQUENCE</scope>
    <source>
        <strain evidence="2">Prilba</strain>
    </source>
</reference>
<reference evidence="2" key="2">
    <citation type="journal article" date="2020" name="Nat. Commun.">
        <title>Large-scale genome sequencing of mycorrhizal fungi provides insights into the early evolution of symbiotic traits.</title>
        <authorList>
            <person name="Miyauchi S."/>
            <person name="Kiss E."/>
            <person name="Kuo A."/>
            <person name="Drula E."/>
            <person name="Kohler A."/>
            <person name="Sanchez-Garcia M."/>
            <person name="Morin E."/>
            <person name="Andreopoulos B."/>
            <person name="Barry K.W."/>
            <person name="Bonito G."/>
            <person name="Buee M."/>
            <person name="Carver A."/>
            <person name="Chen C."/>
            <person name="Cichocki N."/>
            <person name="Clum A."/>
            <person name="Culley D."/>
            <person name="Crous P.W."/>
            <person name="Fauchery L."/>
            <person name="Girlanda M."/>
            <person name="Hayes R.D."/>
            <person name="Keri Z."/>
            <person name="LaButti K."/>
            <person name="Lipzen A."/>
            <person name="Lombard V."/>
            <person name="Magnuson J."/>
            <person name="Maillard F."/>
            <person name="Murat C."/>
            <person name="Nolan M."/>
            <person name="Ohm R.A."/>
            <person name="Pangilinan J."/>
            <person name="Pereira M.F."/>
            <person name="Perotto S."/>
            <person name="Peter M."/>
            <person name="Pfister S."/>
            <person name="Riley R."/>
            <person name="Sitrit Y."/>
            <person name="Stielow J.B."/>
            <person name="Szollosi G."/>
            <person name="Zifcakova L."/>
            <person name="Stursova M."/>
            <person name="Spatafora J.W."/>
            <person name="Tedersoo L."/>
            <person name="Vaario L.M."/>
            <person name="Yamada A."/>
            <person name="Yan M."/>
            <person name="Wang P."/>
            <person name="Xu J."/>
            <person name="Bruns T."/>
            <person name="Baldrian P."/>
            <person name="Vilgalys R."/>
            <person name="Dunand C."/>
            <person name="Henrissat B."/>
            <person name="Grigoriev I.V."/>
            <person name="Hibbett D."/>
            <person name="Nagy L.G."/>
            <person name="Martin F.M."/>
        </authorList>
    </citation>
    <scope>NUCLEOTIDE SEQUENCE</scope>
    <source>
        <strain evidence="2">Prilba</strain>
    </source>
</reference>
<protein>
    <recommendedName>
        <fullName evidence="1">F-box domain-containing protein</fullName>
    </recommendedName>
</protein>
<accession>A0A9P5JVG6</accession>
<dbReference type="InterPro" id="IPR001810">
    <property type="entry name" value="F-box_dom"/>
</dbReference>
<feature type="domain" description="F-box" evidence="1">
    <location>
        <begin position="41"/>
        <end position="95"/>
    </location>
</feature>
<dbReference type="AlphaFoldDB" id="A0A9P5JVG6"/>
<name>A0A9P5JVG6_9AGAM</name>
<dbReference type="EMBL" id="WHVB01000058">
    <property type="protein sequence ID" value="KAF8464180.1"/>
    <property type="molecule type" value="Genomic_DNA"/>
</dbReference>
<organism evidence="2 3">
    <name type="scientific">Russula ochroleuca</name>
    <dbReference type="NCBI Taxonomy" id="152965"/>
    <lineage>
        <taxon>Eukaryota</taxon>
        <taxon>Fungi</taxon>
        <taxon>Dikarya</taxon>
        <taxon>Basidiomycota</taxon>
        <taxon>Agaricomycotina</taxon>
        <taxon>Agaricomycetes</taxon>
        <taxon>Russulales</taxon>
        <taxon>Russulaceae</taxon>
        <taxon>Russula</taxon>
    </lineage>
</organism>
<dbReference type="OrthoDB" id="2884925at2759"/>
<evidence type="ECO:0000313" key="3">
    <source>
        <dbReference type="Proteomes" id="UP000759537"/>
    </source>
</evidence>